<keyword evidence="1" id="KW-0472">Membrane</keyword>
<reference evidence="2" key="1">
    <citation type="submission" date="2014-12" db="EMBL/GenBank/DDBJ databases">
        <title>Insight into the proteome of Arion vulgaris.</title>
        <authorList>
            <person name="Aradska J."/>
            <person name="Bulat T."/>
            <person name="Smidak R."/>
            <person name="Sarate P."/>
            <person name="Gangsoo J."/>
            <person name="Sialana F."/>
            <person name="Bilban M."/>
            <person name="Lubec G."/>
        </authorList>
    </citation>
    <scope>NUCLEOTIDE SEQUENCE</scope>
    <source>
        <tissue evidence="2">Skin</tissue>
    </source>
</reference>
<protein>
    <submittedName>
        <fullName evidence="2">Uncharacterized protein</fullName>
    </submittedName>
</protein>
<proteinExistence type="predicted"/>
<gene>
    <name evidence="2" type="primary">ORF99334</name>
</gene>
<feature type="transmembrane region" description="Helical" evidence="1">
    <location>
        <begin position="44"/>
        <end position="67"/>
    </location>
</feature>
<accession>A0A0B7A6J8</accession>
<keyword evidence="1" id="KW-1133">Transmembrane helix</keyword>
<organism evidence="2">
    <name type="scientific">Arion vulgaris</name>
    <dbReference type="NCBI Taxonomy" id="1028688"/>
    <lineage>
        <taxon>Eukaryota</taxon>
        <taxon>Metazoa</taxon>
        <taxon>Spiralia</taxon>
        <taxon>Lophotrochozoa</taxon>
        <taxon>Mollusca</taxon>
        <taxon>Gastropoda</taxon>
        <taxon>Heterobranchia</taxon>
        <taxon>Euthyneura</taxon>
        <taxon>Panpulmonata</taxon>
        <taxon>Eupulmonata</taxon>
        <taxon>Stylommatophora</taxon>
        <taxon>Helicina</taxon>
        <taxon>Arionoidea</taxon>
        <taxon>Arionidae</taxon>
        <taxon>Arion</taxon>
    </lineage>
</organism>
<evidence type="ECO:0000256" key="1">
    <source>
        <dbReference type="SAM" id="Phobius"/>
    </source>
</evidence>
<feature type="transmembrane region" description="Helical" evidence="1">
    <location>
        <begin position="16"/>
        <end position="32"/>
    </location>
</feature>
<name>A0A0B7A6J8_9EUPU</name>
<keyword evidence="1" id="KW-0812">Transmembrane</keyword>
<dbReference type="AlphaFoldDB" id="A0A0B7A6J8"/>
<sequence length="72" mass="8604">MHKTRFVEERKTQDDIQWAFFFFLPYVPWGMISTDDDDESRNVLYKAAIFDAFPLLIISFTVSLLFLCSRFL</sequence>
<dbReference type="EMBL" id="HACG01029422">
    <property type="protein sequence ID" value="CEK76287.1"/>
    <property type="molecule type" value="Transcribed_RNA"/>
</dbReference>
<evidence type="ECO:0000313" key="2">
    <source>
        <dbReference type="EMBL" id="CEK76287.1"/>
    </source>
</evidence>